<dbReference type="OrthoDB" id="9814383at2"/>
<feature type="signal peptide" evidence="3">
    <location>
        <begin position="1"/>
        <end position="20"/>
    </location>
</feature>
<dbReference type="Pfam" id="PF01433">
    <property type="entry name" value="Peptidase_M1"/>
    <property type="match status" value="1"/>
</dbReference>
<evidence type="ECO:0000313" key="5">
    <source>
        <dbReference type="EMBL" id="AXY75188.1"/>
    </source>
</evidence>
<dbReference type="CDD" id="cd09604">
    <property type="entry name" value="M1_APN_like"/>
    <property type="match status" value="1"/>
</dbReference>
<dbReference type="AlphaFoldDB" id="A0A3B7MM28"/>
<protein>
    <submittedName>
        <fullName evidence="5">M1 family peptidase</fullName>
    </submittedName>
</protein>
<keyword evidence="2" id="KW-0862">Zinc</keyword>
<dbReference type="Gene3D" id="1.10.390.10">
    <property type="entry name" value="Neutral Protease Domain 2"/>
    <property type="match status" value="1"/>
</dbReference>
<dbReference type="GO" id="GO:0008270">
    <property type="term" value="F:zinc ion binding"/>
    <property type="evidence" value="ECO:0007669"/>
    <property type="project" value="InterPro"/>
</dbReference>
<dbReference type="SUPFAM" id="SSF55486">
    <property type="entry name" value="Metalloproteases ('zincins'), catalytic domain"/>
    <property type="match status" value="1"/>
</dbReference>
<dbReference type="EMBL" id="CP032157">
    <property type="protein sequence ID" value="AXY75188.1"/>
    <property type="molecule type" value="Genomic_DNA"/>
</dbReference>
<dbReference type="RefSeq" id="WP_119051069.1">
    <property type="nucleotide sequence ID" value="NZ_CP032157.1"/>
</dbReference>
<feature type="binding site" evidence="2">
    <location>
        <position position="369"/>
    </location>
    <ligand>
        <name>Zn(2+)</name>
        <dbReference type="ChEBI" id="CHEBI:29105"/>
        <note>catalytic</note>
    </ligand>
</feature>
<dbReference type="Gene3D" id="2.60.40.1730">
    <property type="entry name" value="tricorn interacting facor f3 domain"/>
    <property type="match status" value="1"/>
</dbReference>
<keyword evidence="2" id="KW-0479">Metal-binding</keyword>
<feature type="active site" description="Proton donor" evidence="1">
    <location>
        <position position="460"/>
    </location>
</feature>
<reference evidence="5 6" key="1">
    <citation type="submission" date="2018-09" db="EMBL/GenBank/DDBJ databases">
        <title>Genome sequencing of strain 6GH32-13.</title>
        <authorList>
            <person name="Weon H.-Y."/>
            <person name="Heo J."/>
            <person name="Kwon S.-W."/>
        </authorList>
    </citation>
    <scope>NUCLEOTIDE SEQUENCE [LARGE SCALE GENOMIC DNA]</scope>
    <source>
        <strain evidence="5 6">5GH32-13</strain>
    </source>
</reference>
<organism evidence="5 6">
    <name type="scientific">Paraflavitalea soli</name>
    <dbReference type="NCBI Taxonomy" id="2315862"/>
    <lineage>
        <taxon>Bacteria</taxon>
        <taxon>Pseudomonadati</taxon>
        <taxon>Bacteroidota</taxon>
        <taxon>Chitinophagia</taxon>
        <taxon>Chitinophagales</taxon>
        <taxon>Chitinophagaceae</taxon>
        <taxon>Paraflavitalea</taxon>
    </lineage>
</organism>
<comment type="cofactor">
    <cofactor evidence="2">
        <name>Zn(2+)</name>
        <dbReference type="ChEBI" id="CHEBI:29105"/>
    </cofactor>
    <text evidence="2">Binds 1 zinc ion per subunit.</text>
</comment>
<sequence length="525" mass="59519">MNRKVGPLLTLILVCNTILAQDYWQQEVHYSIDVSLNDKLHTLQGNLSVKYINHSPDTLTYIWFHLWPNAYKDDNTALAKQLSQDKEGRKKLRNKKNEGYIDGLAFTVDGKAVTTGQDSANDADVVKLLLPSPLLPGQTTTITTPFHVKLPFYFSRSGYDGDQYMICQWYPKPAVYDKKGWHAFPYLDQGEFYSEFGSFKVNITVPAAYVVGATGTLQNTEELDQYKTIGAQNYQAKAAVAKYKAAQPDAPKTLQYVGENIHDFAWFADKDAVIQYDTLQLPSGKIVDVFAWYQPNGNKEWSNSISFIEDAVSRYSGWIGEYPWPVVQAVEGPKNLSSGGMEYPMITLITSPEAGAEELDAVITHEVGHNWFYGILGSNERDYPWMDEGINSFYQFRYEAEKYRANSIFGRSMPKEIKALPAPELLSRVYNALNSLPAKEPVNTASTGFANKNDYGIVVYVKAATWLYLLEMALGREVFDKAMQAYYATWKFRHPYPEDLKAALEKSSQENLDQNFELLNREGNF</sequence>
<dbReference type="Proteomes" id="UP000263900">
    <property type="component" value="Chromosome"/>
</dbReference>
<dbReference type="KEGG" id="pseg:D3H65_14890"/>
<dbReference type="InterPro" id="IPR042097">
    <property type="entry name" value="Aminopeptidase_N-like_N_sf"/>
</dbReference>
<keyword evidence="6" id="KW-1185">Reference proteome</keyword>
<dbReference type="InterPro" id="IPR034015">
    <property type="entry name" value="M1_LTA4H"/>
</dbReference>
<evidence type="ECO:0000259" key="4">
    <source>
        <dbReference type="Pfam" id="PF01433"/>
    </source>
</evidence>
<evidence type="ECO:0000313" key="6">
    <source>
        <dbReference type="Proteomes" id="UP000263900"/>
    </source>
</evidence>
<dbReference type="InterPro" id="IPR014782">
    <property type="entry name" value="Peptidase_M1_dom"/>
</dbReference>
<evidence type="ECO:0000256" key="1">
    <source>
        <dbReference type="PIRSR" id="PIRSR634015-1"/>
    </source>
</evidence>
<proteinExistence type="predicted"/>
<gene>
    <name evidence="5" type="ORF">D3H65_14890</name>
</gene>
<name>A0A3B7MM28_9BACT</name>
<dbReference type="PANTHER" id="PTHR45726:SF3">
    <property type="entry name" value="LEUKOTRIENE A-4 HYDROLASE"/>
    <property type="match status" value="1"/>
</dbReference>
<dbReference type="GO" id="GO:0008237">
    <property type="term" value="F:metallopeptidase activity"/>
    <property type="evidence" value="ECO:0007669"/>
    <property type="project" value="InterPro"/>
</dbReference>
<feature type="binding site" evidence="2">
    <location>
        <position position="388"/>
    </location>
    <ligand>
        <name>Zn(2+)</name>
        <dbReference type="ChEBI" id="CHEBI:29105"/>
        <note>catalytic</note>
    </ligand>
</feature>
<keyword evidence="3" id="KW-0732">Signal</keyword>
<feature type="active site" description="Proton acceptor" evidence="1">
    <location>
        <position position="366"/>
    </location>
</feature>
<feature type="binding site" evidence="2">
    <location>
        <position position="365"/>
    </location>
    <ligand>
        <name>Zn(2+)</name>
        <dbReference type="ChEBI" id="CHEBI:29105"/>
        <note>catalytic</note>
    </ligand>
</feature>
<feature type="chain" id="PRO_5017582116" evidence="3">
    <location>
        <begin position="21"/>
        <end position="525"/>
    </location>
</feature>
<evidence type="ECO:0000256" key="2">
    <source>
        <dbReference type="PIRSR" id="PIRSR634015-3"/>
    </source>
</evidence>
<accession>A0A3B7MM28</accession>
<dbReference type="PANTHER" id="PTHR45726">
    <property type="entry name" value="LEUKOTRIENE A-4 HYDROLASE"/>
    <property type="match status" value="1"/>
</dbReference>
<evidence type="ECO:0000256" key="3">
    <source>
        <dbReference type="SAM" id="SignalP"/>
    </source>
</evidence>
<dbReference type="InterPro" id="IPR027268">
    <property type="entry name" value="Peptidase_M4/M1_CTD_sf"/>
</dbReference>
<feature type="domain" description="Peptidase M1 membrane alanine aminopeptidase" evidence="4">
    <location>
        <begin position="321"/>
        <end position="514"/>
    </location>
</feature>